<dbReference type="SUPFAM" id="SSF47807">
    <property type="entry name" value="5' to 3' exonuclease, C-terminal subdomain"/>
    <property type="match status" value="1"/>
</dbReference>
<evidence type="ECO:0000259" key="4">
    <source>
        <dbReference type="SMART" id="SM00475"/>
    </source>
</evidence>
<organism evidence="5">
    <name type="scientific">Myoviridae sp. ctx322</name>
    <dbReference type="NCBI Taxonomy" id="2826711"/>
    <lineage>
        <taxon>Viruses</taxon>
        <taxon>Duplodnaviria</taxon>
        <taxon>Heunggongvirae</taxon>
        <taxon>Uroviricota</taxon>
        <taxon>Caudoviricetes</taxon>
    </lineage>
</organism>
<evidence type="ECO:0000256" key="1">
    <source>
        <dbReference type="ARBA" id="ARBA00022722"/>
    </source>
</evidence>
<dbReference type="SMART" id="SM00475">
    <property type="entry name" value="53EXOc"/>
    <property type="match status" value="1"/>
</dbReference>
<dbReference type="InterPro" id="IPR002421">
    <property type="entry name" value="5-3_exonuclease"/>
</dbReference>
<dbReference type="InterPro" id="IPR020045">
    <property type="entry name" value="DNA_polI_H3TH"/>
</dbReference>
<dbReference type="GO" id="GO:0003677">
    <property type="term" value="F:DNA binding"/>
    <property type="evidence" value="ECO:0007669"/>
    <property type="project" value="UniProtKB-KW"/>
</dbReference>
<dbReference type="PANTHER" id="PTHR42646:SF2">
    <property type="entry name" value="5'-3' EXONUCLEASE FAMILY PROTEIN"/>
    <property type="match status" value="1"/>
</dbReference>
<dbReference type="GO" id="GO:0017108">
    <property type="term" value="F:5'-flap endonuclease activity"/>
    <property type="evidence" value="ECO:0007669"/>
    <property type="project" value="InterPro"/>
</dbReference>
<reference evidence="5" key="1">
    <citation type="journal article" date="2021" name="Proc. Natl. Acad. Sci. U.S.A.">
        <title>A Catalog of Tens of Thousands of Viruses from Human Metagenomes Reveals Hidden Associations with Chronic Diseases.</title>
        <authorList>
            <person name="Tisza M.J."/>
            <person name="Buck C.B."/>
        </authorList>
    </citation>
    <scope>NUCLEOTIDE SEQUENCE</scope>
    <source>
        <strain evidence="5">Ctx322</strain>
    </source>
</reference>
<dbReference type="GO" id="GO:0008409">
    <property type="term" value="F:5'-3' exonuclease activity"/>
    <property type="evidence" value="ECO:0007669"/>
    <property type="project" value="InterPro"/>
</dbReference>
<dbReference type="PANTHER" id="PTHR42646">
    <property type="entry name" value="FLAP ENDONUCLEASE XNI"/>
    <property type="match status" value="1"/>
</dbReference>
<dbReference type="SUPFAM" id="SSF88723">
    <property type="entry name" value="PIN domain-like"/>
    <property type="match status" value="1"/>
</dbReference>
<keyword evidence="1" id="KW-0540">Nuclease</keyword>
<dbReference type="Gene3D" id="3.40.50.1010">
    <property type="entry name" value="5'-nuclease"/>
    <property type="match status" value="1"/>
</dbReference>
<evidence type="ECO:0000256" key="3">
    <source>
        <dbReference type="ARBA" id="ARBA00023125"/>
    </source>
</evidence>
<dbReference type="InterPro" id="IPR008918">
    <property type="entry name" value="HhH2"/>
</dbReference>
<sequence length="314" mass="37092">MRMSKYQKSLLIVDGSNLAHRSYQKFLNLKSGGIPTGLIYGFMRLLQGYILRFRPTYVIITFDTRKSKDSNFRLKLLGDYKIHREDEKHKLRIDYEDFNSQLRVVKRLLKYLNIPVVWDKKGLGHESDDYIAYFANKHPGKVVIISSDKDFCQLITSQVKVFNPFKEVILRTDNCKDVMGYSPEECIDYLCLVGDKSDDIPGYQGMGPVKTRKFLDEWGSIQNFLDKKGEFRGIDYEGLQAVYKRNVELISLEYAIKHQPFEKIPLVYNQKDRINEKKVRETFLEYSFHSFLTKDFMKAFRKLQVWREEDYVSN</sequence>
<feature type="domain" description="5'-3' exonuclease" evidence="4">
    <location>
        <begin position="5"/>
        <end position="267"/>
    </location>
</feature>
<keyword evidence="3" id="KW-0238">DNA-binding</keyword>
<dbReference type="SMART" id="SM00279">
    <property type="entry name" value="HhH2"/>
    <property type="match status" value="1"/>
</dbReference>
<dbReference type="InterPro" id="IPR029060">
    <property type="entry name" value="PIN-like_dom_sf"/>
</dbReference>
<dbReference type="InterPro" id="IPR036279">
    <property type="entry name" value="5-3_exonuclease_C_sf"/>
</dbReference>
<keyword evidence="2" id="KW-0378">Hydrolase</keyword>
<dbReference type="CDD" id="cd09859">
    <property type="entry name" value="PIN_53EXO"/>
    <property type="match status" value="1"/>
</dbReference>
<dbReference type="EMBL" id="BK015115">
    <property type="protein sequence ID" value="DAD91501.1"/>
    <property type="molecule type" value="Genomic_DNA"/>
</dbReference>
<name>A0A8S5N9P4_9CAUD</name>
<accession>A0A8S5N9P4</accession>
<dbReference type="Pfam" id="PF01367">
    <property type="entry name" value="5_3_exonuc"/>
    <property type="match status" value="1"/>
</dbReference>
<dbReference type="InterPro" id="IPR020046">
    <property type="entry name" value="5-3_exonucl_a-hlix_arch_N"/>
</dbReference>
<evidence type="ECO:0000256" key="2">
    <source>
        <dbReference type="ARBA" id="ARBA00022801"/>
    </source>
</evidence>
<dbReference type="Gene3D" id="1.10.150.20">
    <property type="entry name" value="5' to 3' exonuclease, C-terminal subdomain"/>
    <property type="match status" value="1"/>
</dbReference>
<dbReference type="GO" id="GO:0033567">
    <property type="term" value="P:DNA replication, Okazaki fragment processing"/>
    <property type="evidence" value="ECO:0007669"/>
    <property type="project" value="InterPro"/>
</dbReference>
<proteinExistence type="predicted"/>
<dbReference type="Pfam" id="PF02739">
    <property type="entry name" value="5_3_exonuc_N"/>
    <property type="match status" value="1"/>
</dbReference>
<protein>
    <submittedName>
        <fullName evidence="5">Exodeoxyribonuclease</fullName>
    </submittedName>
</protein>
<evidence type="ECO:0000313" key="5">
    <source>
        <dbReference type="EMBL" id="DAD91501.1"/>
    </source>
</evidence>
<dbReference type="InterPro" id="IPR038969">
    <property type="entry name" value="FEN"/>
</dbReference>